<dbReference type="PANTHER" id="PTHR11012">
    <property type="entry name" value="PROTEIN KINASE-LIKE DOMAIN-CONTAINING"/>
    <property type="match status" value="1"/>
</dbReference>
<dbReference type="PANTHER" id="PTHR11012:SF48">
    <property type="entry name" value="CHK KINASE-LIKE DOMAIN-CONTAINING PROTEIN-RELATED"/>
    <property type="match status" value="1"/>
</dbReference>
<keyword evidence="3" id="KW-1185">Reference proteome</keyword>
<feature type="domain" description="CHK kinase-like" evidence="1">
    <location>
        <begin position="152"/>
        <end position="347"/>
    </location>
</feature>
<evidence type="ECO:0000259" key="1">
    <source>
        <dbReference type="SMART" id="SM00587"/>
    </source>
</evidence>
<accession>A0ABD2XKV8</accession>
<dbReference type="InterPro" id="IPR015897">
    <property type="entry name" value="CHK_kinase-like"/>
</dbReference>
<dbReference type="Gene3D" id="3.90.1200.10">
    <property type="match status" value="1"/>
</dbReference>
<dbReference type="Proteomes" id="UP001627154">
    <property type="component" value="Unassembled WGS sequence"/>
</dbReference>
<organism evidence="2 3">
    <name type="scientific">Trichogramma kaykai</name>
    <dbReference type="NCBI Taxonomy" id="54128"/>
    <lineage>
        <taxon>Eukaryota</taxon>
        <taxon>Metazoa</taxon>
        <taxon>Ecdysozoa</taxon>
        <taxon>Arthropoda</taxon>
        <taxon>Hexapoda</taxon>
        <taxon>Insecta</taxon>
        <taxon>Pterygota</taxon>
        <taxon>Neoptera</taxon>
        <taxon>Endopterygota</taxon>
        <taxon>Hymenoptera</taxon>
        <taxon>Apocrita</taxon>
        <taxon>Proctotrupomorpha</taxon>
        <taxon>Chalcidoidea</taxon>
        <taxon>Trichogrammatidae</taxon>
        <taxon>Trichogramma</taxon>
    </lineage>
</organism>
<dbReference type="SMART" id="SM00587">
    <property type="entry name" value="CHK"/>
    <property type="match status" value="1"/>
</dbReference>
<evidence type="ECO:0000313" key="3">
    <source>
        <dbReference type="Proteomes" id="UP001627154"/>
    </source>
</evidence>
<dbReference type="Pfam" id="PF02958">
    <property type="entry name" value="EcKL"/>
    <property type="match status" value="1"/>
</dbReference>
<evidence type="ECO:0000313" key="2">
    <source>
        <dbReference type="EMBL" id="KAL3405945.1"/>
    </source>
</evidence>
<dbReference type="SUPFAM" id="SSF56112">
    <property type="entry name" value="Protein kinase-like (PK-like)"/>
    <property type="match status" value="1"/>
</dbReference>
<dbReference type="InterPro" id="IPR011009">
    <property type="entry name" value="Kinase-like_dom_sf"/>
</dbReference>
<sequence length="439" mass="49620">MTSFLADDLVPRVAADERTKVSSAIAIPGAVMAGNEANADLDSALSRALGKPTRVESFEIVPRADQRRGIMSDHYSLVVSYECSSSGETKSLGFFAKEPPARDDRLRACLVDDSVSRAETYFFRSVYPLLLEERGAAVKWSPTCYYASPSKLVFEDVREQGYAVRADTMYDLASMRAALEALAAFHASSLRLETRLATRLDRRRYGTDNDRAFLREKVFTREGKAGRANELGFETLRLLAEARFGLEDGSLVAKIHEYVRDRVKPSPGLGRNVICHGDLWRGNIMFKDDDQRPPKCLLVDFQMLRYGPPSLDLAMLLHVHSPRSFREAHEAHLLRHYYDKLSEYFRDGGSGGGSELGFGYDELARDYESRRIVGMAHAAMRWPARVTSRLDDAEALRDWYFGARIDGYLEQIDNDPAFERLMRSCVEELIEHGRKLLYA</sequence>
<dbReference type="AlphaFoldDB" id="A0ABD2XKV8"/>
<reference evidence="2 3" key="1">
    <citation type="journal article" date="2024" name="bioRxiv">
        <title>A reference genome for Trichogramma kaykai: A tiny desert-dwelling parasitoid wasp with competing sex-ratio distorters.</title>
        <authorList>
            <person name="Culotta J."/>
            <person name="Lindsey A.R."/>
        </authorList>
    </citation>
    <scope>NUCLEOTIDE SEQUENCE [LARGE SCALE GENOMIC DNA]</scope>
    <source>
        <strain evidence="2 3">KSX58</strain>
    </source>
</reference>
<protein>
    <recommendedName>
        <fullName evidence="1">CHK kinase-like domain-containing protein</fullName>
    </recommendedName>
</protein>
<proteinExistence type="predicted"/>
<comment type="caution">
    <text evidence="2">The sequence shown here is derived from an EMBL/GenBank/DDBJ whole genome shotgun (WGS) entry which is preliminary data.</text>
</comment>
<name>A0ABD2XKV8_9HYME</name>
<dbReference type="EMBL" id="JBJJXI010000019">
    <property type="protein sequence ID" value="KAL3405945.1"/>
    <property type="molecule type" value="Genomic_DNA"/>
</dbReference>
<dbReference type="InterPro" id="IPR004119">
    <property type="entry name" value="EcKL"/>
</dbReference>
<gene>
    <name evidence="2" type="ORF">TKK_001359</name>
</gene>